<keyword evidence="3" id="KW-1185">Reference proteome</keyword>
<proteinExistence type="predicted"/>
<gene>
    <name evidence="2" type="ORF">BSL78_09360</name>
</gene>
<dbReference type="Proteomes" id="UP000230750">
    <property type="component" value="Unassembled WGS sequence"/>
</dbReference>
<dbReference type="Gene3D" id="3.90.1720.10">
    <property type="entry name" value="endopeptidase domain like (from Nostoc punctiforme)"/>
    <property type="match status" value="2"/>
</dbReference>
<feature type="domain" description="LRAT" evidence="1">
    <location>
        <begin position="400"/>
        <end position="465"/>
    </location>
</feature>
<dbReference type="AlphaFoldDB" id="A0A2G8L0U6"/>
<comment type="caution">
    <text evidence="2">The sequence shown here is derived from an EMBL/GenBank/DDBJ whole genome shotgun (WGS) entry which is preliminary data.</text>
</comment>
<evidence type="ECO:0000313" key="2">
    <source>
        <dbReference type="EMBL" id="PIK53770.1"/>
    </source>
</evidence>
<organism evidence="2 3">
    <name type="scientific">Stichopus japonicus</name>
    <name type="common">Sea cucumber</name>
    <dbReference type="NCBI Taxonomy" id="307972"/>
    <lineage>
        <taxon>Eukaryota</taxon>
        <taxon>Metazoa</taxon>
        <taxon>Echinodermata</taxon>
        <taxon>Eleutherozoa</taxon>
        <taxon>Echinozoa</taxon>
        <taxon>Holothuroidea</taxon>
        <taxon>Aspidochirotacea</taxon>
        <taxon>Aspidochirotida</taxon>
        <taxon>Stichopodidae</taxon>
        <taxon>Apostichopus</taxon>
    </lineage>
</organism>
<feature type="domain" description="LRAT" evidence="1">
    <location>
        <begin position="43"/>
        <end position="160"/>
    </location>
</feature>
<evidence type="ECO:0000259" key="1">
    <source>
        <dbReference type="Pfam" id="PF04970"/>
    </source>
</evidence>
<name>A0A2G8L0U6_STIJA</name>
<protein>
    <recommendedName>
        <fullName evidence="1">LRAT domain-containing protein</fullName>
    </recommendedName>
</protein>
<dbReference type="EMBL" id="MRZV01000274">
    <property type="protein sequence ID" value="PIK53770.1"/>
    <property type="molecule type" value="Genomic_DNA"/>
</dbReference>
<sequence length="470" mass="53875">MDRQTPFRYQNGLVSALQRQTFNRTNVLATPEITAAEIDVDNLKAGDLLKYKWFCGDYHHGIVKHVNGQQVTLIHWQGERVHDFSDHPTDVKLQTEVIEENVVDLKKKSKLIYRCEFNTGSRSNPVSLTLARANAWRGERGYHLRQNVCKDFALFCKIGGHQGFLEERIICCFFGAVAEAGGEASHGRISVKFKRISSANDALSDFDEIMRDMKMGVIAFLCDIGMCLNFTDIYNMVKHKTDGEECMMLVLECILKHLEKVCLYDKHGECKMSLRNIRSKDDILCNSSVQVGIFLNGKLFDQKIRQVGVINRDSASVRSDGSQSSEEAGWDYWSVGRSVAKGIAKKMIKHKSWSVRKIEDLKPGDQVVLYKWWLHPRCHMIVVGVNAVEKTFDVIRFTYGKGVIKETVPFCEYIENIEKVEHHEDDVFPADKIIERAHSKMSEPQCYDIREYNCKHFAFWCTTGKIPKEP</sequence>
<accession>A0A2G8L0U6</accession>
<dbReference type="Pfam" id="PF04970">
    <property type="entry name" value="LRAT"/>
    <property type="match status" value="2"/>
</dbReference>
<reference evidence="2 3" key="1">
    <citation type="journal article" date="2017" name="PLoS Biol.">
        <title>The sea cucumber genome provides insights into morphological evolution and visceral regeneration.</title>
        <authorList>
            <person name="Zhang X."/>
            <person name="Sun L."/>
            <person name="Yuan J."/>
            <person name="Sun Y."/>
            <person name="Gao Y."/>
            <person name="Zhang L."/>
            <person name="Li S."/>
            <person name="Dai H."/>
            <person name="Hamel J.F."/>
            <person name="Liu C."/>
            <person name="Yu Y."/>
            <person name="Liu S."/>
            <person name="Lin W."/>
            <person name="Guo K."/>
            <person name="Jin S."/>
            <person name="Xu P."/>
            <person name="Storey K.B."/>
            <person name="Huan P."/>
            <person name="Zhang T."/>
            <person name="Zhou Y."/>
            <person name="Zhang J."/>
            <person name="Lin C."/>
            <person name="Li X."/>
            <person name="Xing L."/>
            <person name="Huo D."/>
            <person name="Sun M."/>
            <person name="Wang L."/>
            <person name="Mercier A."/>
            <person name="Li F."/>
            <person name="Yang H."/>
            <person name="Xiang J."/>
        </authorList>
    </citation>
    <scope>NUCLEOTIDE SEQUENCE [LARGE SCALE GENOMIC DNA]</scope>
    <source>
        <strain evidence="2">Shaxun</strain>
        <tissue evidence="2">Muscle</tissue>
    </source>
</reference>
<evidence type="ECO:0000313" key="3">
    <source>
        <dbReference type="Proteomes" id="UP000230750"/>
    </source>
</evidence>
<dbReference type="InterPro" id="IPR007053">
    <property type="entry name" value="LRAT_dom"/>
</dbReference>